<proteinExistence type="predicted"/>
<organism evidence="4 5">
    <name type="scientific">Patellaria atrata CBS 101060</name>
    <dbReference type="NCBI Taxonomy" id="1346257"/>
    <lineage>
        <taxon>Eukaryota</taxon>
        <taxon>Fungi</taxon>
        <taxon>Dikarya</taxon>
        <taxon>Ascomycota</taxon>
        <taxon>Pezizomycotina</taxon>
        <taxon>Dothideomycetes</taxon>
        <taxon>Dothideomycetes incertae sedis</taxon>
        <taxon>Patellariales</taxon>
        <taxon>Patellariaceae</taxon>
        <taxon>Patellaria</taxon>
    </lineage>
</organism>
<feature type="compositionally biased region" description="Low complexity" evidence="2">
    <location>
        <begin position="360"/>
        <end position="376"/>
    </location>
</feature>
<dbReference type="PANTHER" id="PTHR14430:SF0">
    <property type="entry name" value="SEC2P DOMAIN-CONTAINING PROTEIN"/>
    <property type="match status" value="1"/>
</dbReference>
<feature type="region of interest" description="Disordered" evidence="2">
    <location>
        <begin position="1"/>
        <end position="50"/>
    </location>
</feature>
<keyword evidence="1" id="KW-0175">Coiled coil</keyword>
<dbReference type="CDD" id="cd21044">
    <property type="entry name" value="Rab11BD_RAB3IP_like"/>
    <property type="match status" value="1"/>
</dbReference>
<dbReference type="Pfam" id="PF06428">
    <property type="entry name" value="Sec2p"/>
    <property type="match status" value="1"/>
</dbReference>
<feature type="region of interest" description="Disordered" evidence="2">
    <location>
        <begin position="68"/>
        <end position="93"/>
    </location>
</feature>
<dbReference type="OrthoDB" id="1748564at2759"/>
<feature type="non-terminal residue" evidence="4">
    <location>
        <position position="582"/>
    </location>
</feature>
<dbReference type="InterPro" id="IPR009449">
    <property type="entry name" value="Sec2_N"/>
</dbReference>
<name>A0A9P4SAB6_9PEZI</name>
<feature type="region of interest" description="Disordered" evidence="2">
    <location>
        <begin position="253"/>
        <end position="273"/>
    </location>
</feature>
<feature type="region of interest" description="Disordered" evidence="2">
    <location>
        <begin position="351"/>
        <end position="397"/>
    </location>
</feature>
<feature type="compositionally biased region" description="Low complexity" evidence="2">
    <location>
        <begin position="76"/>
        <end position="88"/>
    </location>
</feature>
<dbReference type="GO" id="GO:0051286">
    <property type="term" value="C:cell tip"/>
    <property type="evidence" value="ECO:0007669"/>
    <property type="project" value="TreeGrafter"/>
</dbReference>
<reference evidence="4" key="1">
    <citation type="journal article" date="2020" name="Stud. Mycol.">
        <title>101 Dothideomycetes genomes: a test case for predicting lifestyles and emergence of pathogens.</title>
        <authorList>
            <person name="Haridas S."/>
            <person name="Albert R."/>
            <person name="Binder M."/>
            <person name="Bloem J."/>
            <person name="Labutti K."/>
            <person name="Salamov A."/>
            <person name="Andreopoulos B."/>
            <person name="Baker S."/>
            <person name="Barry K."/>
            <person name="Bills G."/>
            <person name="Bluhm B."/>
            <person name="Cannon C."/>
            <person name="Castanera R."/>
            <person name="Culley D."/>
            <person name="Daum C."/>
            <person name="Ezra D."/>
            <person name="Gonzalez J."/>
            <person name="Henrissat B."/>
            <person name="Kuo A."/>
            <person name="Liang C."/>
            <person name="Lipzen A."/>
            <person name="Lutzoni F."/>
            <person name="Magnuson J."/>
            <person name="Mondo S."/>
            <person name="Nolan M."/>
            <person name="Ohm R."/>
            <person name="Pangilinan J."/>
            <person name="Park H.-J."/>
            <person name="Ramirez L."/>
            <person name="Alfaro M."/>
            <person name="Sun H."/>
            <person name="Tritt A."/>
            <person name="Yoshinaga Y."/>
            <person name="Zwiers L.-H."/>
            <person name="Turgeon B."/>
            <person name="Goodwin S."/>
            <person name="Spatafora J."/>
            <person name="Crous P."/>
            <person name="Grigoriev I."/>
        </authorList>
    </citation>
    <scope>NUCLEOTIDE SEQUENCE</scope>
    <source>
        <strain evidence="4">CBS 101060</strain>
    </source>
</reference>
<gene>
    <name evidence="4" type="ORF">M501DRAFT_911400</name>
</gene>
<dbReference type="PANTHER" id="PTHR14430">
    <property type="entry name" value="RABIN3-RELATED"/>
    <property type="match status" value="1"/>
</dbReference>
<sequence>WSHGSSSLAPARPPSTTIRSLSGSPKLPSSTKQVTKSSSTPHLPRMAATVASPPQILPISVYNADMNTIPDPRVPSPSSLSRSESNGSIQHPDLNNEVATLSTKLINSINVQTTLDDSLQAARHDLDNARARLVLLVDENKTFKDLVARGLLIKKEDYFKMEQKYRGELVEERRTNAILEKEKKAIEQELENLTSALFEEANTMVAAARKETEATERKNDQLRSQLRDTEALLTSQQEQLHQLKDVIAQLQAEKEEHEASTHHSTTPSTPGMMPVDKVTHLLEGTHQSPTSVGLEEVQYDHPLRFSNLISPVVRHDLSAYDDFQELLKVSKSVAPSSRASSGNFGGMSIGLGALTGSPKPSNGSTTSLNSSTHSPSVGAFPGAHGSPSSRDAPVTLPPLKDNKFYKRALAEDIEPTLRLDIAPGLSWLARRGVLNSMTDGKLVVEPHPPVSRFHGPVFACALCGENRKNEPFKRKHRFRTSENDDAQRYPLCDYCLGRVRATCDYISFLRMLRDGHWRSDTEEEQKAAWEESVKLRERMFWTRIGGGVVPAYIAQHSTRESPRSPTFQGSGVRKSLERRAVE</sequence>
<dbReference type="GO" id="GO:0070319">
    <property type="term" value="C:Golgi to plasma membrane transport vesicle"/>
    <property type="evidence" value="ECO:0007669"/>
    <property type="project" value="TreeGrafter"/>
</dbReference>
<evidence type="ECO:0000313" key="4">
    <source>
        <dbReference type="EMBL" id="KAF2839003.1"/>
    </source>
</evidence>
<dbReference type="Proteomes" id="UP000799429">
    <property type="component" value="Unassembled WGS sequence"/>
</dbReference>
<dbReference type="GO" id="GO:0005085">
    <property type="term" value="F:guanyl-nucleotide exchange factor activity"/>
    <property type="evidence" value="ECO:0007669"/>
    <property type="project" value="InterPro"/>
</dbReference>
<dbReference type="SUPFAM" id="SSF144284">
    <property type="entry name" value="Sec2 N-terminal region"/>
    <property type="match status" value="1"/>
</dbReference>
<feature type="compositionally biased region" description="Polar residues" evidence="2">
    <location>
        <begin position="1"/>
        <end position="23"/>
    </location>
</feature>
<feature type="domain" description="GDP/GTP exchange factor Sec2 N-terminal" evidence="3">
    <location>
        <begin position="112"/>
        <end position="250"/>
    </location>
</feature>
<evidence type="ECO:0000256" key="1">
    <source>
        <dbReference type="ARBA" id="ARBA00023054"/>
    </source>
</evidence>
<accession>A0A9P4SAB6</accession>
<evidence type="ECO:0000313" key="5">
    <source>
        <dbReference type="Proteomes" id="UP000799429"/>
    </source>
</evidence>
<protein>
    <submittedName>
        <fullName evidence="4">Sec2p-domain-containing protein</fullName>
    </submittedName>
</protein>
<dbReference type="GO" id="GO:0006887">
    <property type="term" value="P:exocytosis"/>
    <property type="evidence" value="ECO:0007669"/>
    <property type="project" value="TreeGrafter"/>
</dbReference>
<dbReference type="InterPro" id="IPR040351">
    <property type="entry name" value="RAB3IL/RAB3IP/Sec2"/>
</dbReference>
<keyword evidence="5" id="KW-1185">Reference proteome</keyword>
<dbReference type="Gene3D" id="6.10.140.910">
    <property type="match status" value="1"/>
</dbReference>
<dbReference type="EMBL" id="MU006095">
    <property type="protein sequence ID" value="KAF2839003.1"/>
    <property type="molecule type" value="Genomic_DNA"/>
</dbReference>
<comment type="caution">
    <text evidence="4">The sequence shown here is derived from an EMBL/GenBank/DDBJ whole genome shotgun (WGS) entry which is preliminary data.</text>
</comment>
<evidence type="ECO:0000256" key="2">
    <source>
        <dbReference type="SAM" id="MobiDB-lite"/>
    </source>
</evidence>
<evidence type="ECO:0000259" key="3">
    <source>
        <dbReference type="Pfam" id="PF06428"/>
    </source>
</evidence>
<dbReference type="AlphaFoldDB" id="A0A9P4SAB6"/>
<feature type="non-terminal residue" evidence="4">
    <location>
        <position position="1"/>
    </location>
</feature>
<feature type="region of interest" description="Disordered" evidence="2">
    <location>
        <begin position="556"/>
        <end position="582"/>
    </location>
</feature>
<dbReference type="Pfam" id="PF25555">
    <property type="entry name" value="RAB3A-like_C"/>
    <property type="match status" value="1"/>
</dbReference>
<feature type="compositionally biased region" description="Low complexity" evidence="2">
    <location>
        <begin position="29"/>
        <end position="40"/>
    </location>
</feature>